<evidence type="ECO:0000313" key="2">
    <source>
        <dbReference type="Proteomes" id="UP000294547"/>
    </source>
</evidence>
<dbReference type="Gene3D" id="3.30.1460.40">
    <property type="entry name" value="[NiFe]-hydrogenase assembly chaperone, HybE"/>
    <property type="match status" value="1"/>
</dbReference>
<evidence type="ECO:0000313" key="1">
    <source>
        <dbReference type="EMBL" id="TDP86974.1"/>
    </source>
</evidence>
<dbReference type="RefSeq" id="WP_126536263.1">
    <property type="nucleotide sequence ID" value="NZ_BSPM01000008.1"/>
</dbReference>
<comment type="caution">
    <text evidence="1">The sequence shown here is derived from an EMBL/GenBank/DDBJ whole genome shotgun (WGS) entry which is preliminary data.</text>
</comment>
<organism evidence="1 2">
    <name type="scientific">Oharaeibacter diazotrophicus</name>
    <dbReference type="NCBI Taxonomy" id="1920512"/>
    <lineage>
        <taxon>Bacteria</taxon>
        <taxon>Pseudomonadati</taxon>
        <taxon>Pseudomonadota</taxon>
        <taxon>Alphaproteobacteria</taxon>
        <taxon>Hyphomicrobiales</taxon>
        <taxon>Pleomorphomonadaceae</taxon>
        <taxon>Oharaeibacter</taxon>
    </lineage>
</organism>
<proteinExistence type="predicted"/>
<dbReference type="InterPro" id="IPR038530">
    <property type="entry name" value="NiFe-hyd_HybE_sf"/>
</dbReference>
<gene>
    <name evidence="1" type="ORF">EDD54_0859</name>
</gene>
<reference evidence="1 2" key="1">
    <citation type="submission" date="2019-03" db="EMBL/GenBank/DDBJ databases">
        <title>Genomic Encyclopedia of Type Strains, Phase IV (KMG-IV): sequencing the most valuable type-strain genomes for metagenomic binning, comparative biology and taxonomic classification.</title>
        <authorList>
            <person name="Goeker M."/>
        </authorList>
    </citation>
    <scope>NUCLEOTIDE SEQUENCE [LARGE SCALE GENOMIC DNA]</scope>
    <source>
        <strain evidence="1 2">DSM 102969</strain>
    </source>
</reference>
<protein>
    <submittedName>
        <fullName evidence="1">[NiFe] hydrogenase assembly HybE family chaperone</fullName>
    </submittedName>
</protein>
<name>A0A4R6RKH4_9HYPH</name>
<dbReference type="InterPro" id="IPR023994">
    <property type="entry name" value="NiFe-hyd_HybE"/>
</dbReference>
<keyword evidence="2" id="KW-1185">Reference proteome</keyword>
<accession>A0A4R6RKH4</accession>
<dbReference type="OrthoDB" id="9808980at2"/>
<dbReference type="Pfam" id="PF11939">
    <property type="entry name" value="NiFe-hyd_HybE"/>
    <property type="match status" value="1"/>
</dbReference>
<dbReference type="Proteomes" id="UP000294547">
    <property type="component" value="Unassembled WGS sequence"/>
</dbReference>
<dbReference type="AlphaFoldDB" id="A0A4R6RKH4"/>
<dbReference type="NCBIfam" id="TIGR03993">
    <property type="entry name" value="hydrog_HybE"/>
    <property type="match status" value="1"/>
</dbReference>
<dbReference type="EMBL" id="SNXY01000006">
    <property type="protein sequence ID" value="TDP86974.1"/>
    <property type="molecule type" value="Genomic_DNA"/>
</dbReference>
<sequence length="161" mass="16942">MAADPAADDDRPARLVETWRRAVPAMADLPVFNPALAVHATAFLRWKAARIGVVVTPWFMNVVAVPDDPATLPPAGSPAVLPLPDGELDAIAAEADGVGRFAVASLFSPMDDFADAESAEAVAAAALDELFAVPEPDPRADLTVTLDRRALFFGRRAEASP</sequence>